<accession>A0ACC0VH99</accession>
<gene>
    <name evidence="1" type="ORF">N3K66_001619</name>
</gene>
<dbReference type="Proteomes" id="UP001163324">
    <property type="component" value="Chromosome 1"/>
</dbReference>
<evidence type="ECO:0000313" key="1">
    <source>
        <dbReference type="EMBL" id="KAI9905090.1"/>
    </source>
</evidence>
<keyword evidence="2" id="KW-1185">Reference proteome</keyword>
<name>A0ACC0VH99_9HYPO</name>
<proteinExistence type="predicted"/>
<organism evidence="1 2">
    <name type="scientific">Trichothecium roseum</name>
    <dbReference type="NCBI Taxonomy" id="47278"/>
    <lineage>
        <taxon>Eukaryota</taxon>
        <taxon>Fungi</taxon>
        <taxon>Dikarya</taxon>
        <taxon>Ascomycota</taxon>
        <taxon>Pezizomycotina</taxon>
        <taxon>Sordariomycetes</taxon>
        <taxon>Hypocreomycetidae</taxon>
        <taxon>Hypocreales</taxon>
        <taxon>Hypocreales incertae sedis</taxon>
        <taxon>Trichothecium</taxon>
    </lineage>
</organism>
<sequence length="222" mass="24937">MPPTRKFSAAGRANSKRGSLQGTTTPSVVSPTSTRATERAPSSYDGSDADYYYELKEEAREERKQEPLGLKEQDEKAKQVARGIELEMEDKVREVRERLEKQMATGKGDEPPSVGNPGQSIHFQLFSVEHVDYFYNDFYASKYVELYSQAVFDGDQEYDEEAKPGENDELGGHVYFKSSAGCDLTSFFASQNRQAWRNFVSASAAENTTAIMWHFSFSVTAT</sequence>
<dbReference type="EMBL" id="CM047940">
    <property type="protein sequence ID" value="KAI9905090.1"/>
    <property type="molecule type" value="Genomic_DNA"/>
</dbReference>
<evidence type="ECO:0000313" key="2">
    <source>
        <dbReference type="Proteomes" id="UP001163324"/>
    </source>
</evidence>
<protein>
    <submittedName>
        <fullName evidence="1">Uncharacterized protein</fullName>
    </submittedName>
</protein>
<comment type="caution">
    <text evidence="1">The sequence shown here is derived from an EMBL/GenBank/DDBJ whole genome shotgun (WGS) entry which is preliminary data.</text>
</comment>
<reference evidence="1" key="1">
    <citation type="submission" date="2022-10" db="EMBL/GenBank/DDBJ databases">
        <title>Complete Genome of Trichothecium roseum strain YXFP-22015, a Plant Pathogen Isolated from Citrus.</title>
        <authorList>
            <person name="Wang Y."/>
            <person name="Zhu L."/>
        </authorList>
    </citation>
    <scope>NUCLEOTIDE SEQUENCE</scope>
    <source>
        <strain evidence="1">YXFP-22015</strain>
    </source>
</reference>